<dbReference type="GO" id="GO:0000398">
    <property type="term" value="P:mRNA splicing, via spliceosome"/>
    <property type="evidence" value="ECO:0007669"/>
    <property type="project" value="TreeGrafter"/>
</dbReference>
<feature type="region of interest" description="Disordered" evidence="2">
    <location>
        <begin position="184"/>
        <end position="367"/>
    </location>
</feature>
<evidence type="ECO:0000313" key="5">
    <source>
        <dbReference type="EMBL" id="KAF0739627.1"/>
    </source>
</evidence>
<dbReference type="InterPro" id="IPR040194">
    <property type="entry name" value="Cwf19-like"/>
</dbReference>
<evidence type="ECO:0000259" key="3">
    <source>
        <dbReference type="Pfam" id="PF04676"/>
    </source>
</evidence>
<feature type="compositionally biased region" description="Basic and acidic residues" evidence="2">
    <location>
        <begin position="308"/>
        <end position="318"/>
    </location>
</feature>
<feature type="compositionally biased region" description="Basic and acidic residues" evidence="2">
    <location>
        <begin position="226"/>
        <end position="248"/>
    </location>
</feature>
<proteinExistence type="inferred from homology"/>
<evidence type="ECO:0000259" key="4">
    <source>
        <dbReference type="Pfam" id="PF04677"/>
    </source>
</evidence>
<evidence type="ECO:0008006" key="7">
    <source>
        <dbReference type="Google" id="ProtNLM"/>
    </source>
</evidence>
<evidence type="ECO:0000256" key="1">
    <source>
        <dbReference type="ARBA" id="ARBA00006795"/>
    </source>
</evidence>
<dbReference type="Pfam" id="PF04677">
    <property type="entry name" value="CwfJ_C_1"/>
    <property type="match status" value="1"/>
</dbReference>
<dbReference type="InterPro" id="IPR006768">
    <property type="entry name" value="Cwf19-like_C_dom-1"/>
</dbReference>
<name>A0A6G0XH89_9STRA</name>
<feature type="domain" description="Cwf19-like C-terminal" evidence="4">
    <location>
        <begin position="535"/>
        <end position="652"/>
    </location>
</feature>
<comment type="caution">
    <text evidence="5">The sequence shown here is derived from an EMBL/GenBank/DDBJ whole genome shotgun (WGS) entry which is preliminary data.</text>
</comment>
<feature type="domain" description="Cwf19-like protein C-terminal" evidence="3">
    <location>
        <begin position="661"/>
        <end position="755"/>
    </location>
</feature>
<dbReference type="Pfam" id="PF04676">
    <property type="entry name" value="CwfJ_C_2"/>
    <property type="match status" value="1"/>
</dbReference>
<reference evidence="5 6" key="1">
    <citation type="submission" date="2019-07" db="EMBL/GenBank/DDBJ databases">
        <title>Genomics analysis of Aphanomyces spp. identifies a new class of oomycete effector associated with host adaptation.</title>
        <authorList>
            <person name="Gaulin E."/>
        </authorList>
    </citation>
    <scope>NUCLEOTIDE SEQUENCE [LARGE SCALE GENOMIC DNA]</scope>
    <source>
        <strain evidence="5 6">ATCC 201684</strain>
    </source>
</reference>
<comment type="similarity">
    <text evidence="1">Belongs to the CWF19 family.</text>
</comment>
<keyword evidence="6" id="KW-1185">Reference proteome</keyword>
<dbReference type="InterPro" id="IPR006767">
    <property type="entry name" value="Cwf19-like_C_dom-2"/>
</dbReference>
<dbReference type="AlphaFoldDB" id="A0A6G0XH89"/>
<organism evidence="5 6">
    <name type="scientific">Aphanomyces euteiches</name>
    <dbReference type="NCBI Taxonomy" id="100861"/>
    <lineage>
        <taxon>Eukaryota</taxon>
        <taxon>Sar</taxon>
        <taxon>Stramenopiles</taxon>
        <taxon>Oomycota</taxon>
        <taxon>Saprolegniomycetes</taxon>
        <taxon>Saprolegniales</taxon>
        <taxon>Verrucalvaceae</taxon>
        <taxon>Aphanomyces</taxon>
    </lineage>
</organism>
<feature type="region of interest" description="Disordered" evidence="2">
    <location>
        <begin position="1"/>
        <end position="168"/>
    </location>
</feature>
<evidence type="ECO:0000256" key="2">
    <source>
        <dbReference type="SAM" id="MobiDB-lite"/>
    </source>
</evidence>
<feature type="compositionally biased region" description="Low complexity" evidence="2">
    <location>
        <begin position="337"/>
        <end position="351"/>
    </location>
</feature>
<gene>
    <name evidence="5" type="ORF">Ae201684_004801</name>
</gene>
<dbReference type="Proteomes" id="UP000481153">
    <property type="component" value="Unassembled WGS sequence"/>
</dbReference>
<feature type="region of interest" description="Disordered" evidence="2">
    <location>
        <begin position="406"/>
        <end position="453"/>
    </location>
</feature>
<feature type="compositionally biased region" description="Basic and acidic residues" evidence="2">
    <location>
        <begin position="421"/>
        <end position="432"/>
    </location>
</feature>
<dbReference type="GO" id="GO:0071014">
    <property type="term" value="C:post-mRNA release spliceosomal complex"/>
    <property type="evidence" value="ECO:0007669"/>
    <property type="project" value="TreeGrafter"/>
</dbReference>
<protein>
    <recommendedName>
        <fullName evidence="7">Cwf19-like C-terminal domain-containing protein</fullName>
    </recommendedName>
</protein>
<feature type="compositionally biased region" description="Basic and acidic residues" evidence="2">
    <location>
        <begin position="35"/>
        <end position="56"/>
    </location>
</feature>
<sequence>MSSLLSGIRFGATARSDSDSDDDIKKKKKKKKESKKKDSKSSHKSKEKDGNEEDKTTPVAAAKPPLQREDWMQMDFVTETKQAKLTAEQQRQQDEDKKRQEEIDQGLREPNSGLLYGLYDPKKPTAATSATSSSQSTASIGDGGASWKRKMLERAKQRAASTGDSLEDIVREQYGMSVAELEAQARGAADSDAHLRYKRHASPPRSSASSRGGDKHLISQYQSRMKFTELSKHSDEKRGGNDNDHGNDDDGGPIDYSKLPDTDDSQPHRHHHRRRRSADRHGDSRRNRSRDRPRRSRSRERRRSPPRKQKEPVPVREATEEEKDEAARRAAFLYRKPPSLEVSSLPRESPSPSSPPPLRKSEPVALTDEPLDLNKLAARALRAKMRGNMELFKTLTNQLNQLEHVQEETKQKATHPKATVRPRESLPHRAEDNLQGAKRGKRKQPGDDGQTLDDLVREEKSKQGLDMDAVTARNIVRLGTRYEGSDLGQKKGASGFDEEEDVNMKMHLSDKARLTEKAYAAKSDRAMLGDRMQWDKAMQRCWYCPSSDSFKQHLVVAMGEYSFLALQSASTVVEFQCLIAPMEHVHAMTAVDEAVDAEIARFKAALEAMAQSQKQSVLFVEHTHDASKRRHSFITCVPVAREVAADAPLYFKQAMMECDEEWSTHKKIIDTTGKGIKRAIPPNFAYFHVEWDGGRAGYGHIIEDSNQFPADFGLDTIAGMLEVDPPRYGRYQPSLAAENDRVRRFSAAWKPFDWTTSSQEPQQNDA</sequence>
<feature type="compositionally biased region" description="Low complexity" evidence="2">
    <location>
        <begin position="125"/>
        <end position="139"/>
    </location>
</feature>
<dbReference type="EMBL" id="VJMJ01000063">
    <property type="protein sequence ID" value="KAF0739627.1"/>
    <property type="molecule type" value="Genomic_DNA"/>
</dbReference>
<dbReference type="PANTHER" id="PTHR12072">
    <property type="entry name" value="CWF19, CELL CYCLE CONTROL PROTEIN"/>
    <property type="match status" value="1"/>
</dbReference>
<feature type="compositionally biased region" description="Basic residues" evidence="2">
    <location>
        <begin position="268"/>
        <end position="278"/>
    </location>
</feature>
<dbReference type="VEuPathDB" id="FungiDB:AeMF1_004193"/>
<accession>A0A6G0XH89</accession>
<feature type="compositionally biased region" description="Basic residues" evidence="2">
    <location>
        <begin position="287"/>
        <end position="307"/>
    </location>
</feature>
<feature type="compositionally biased region" description="Basic and acidic residues" evidence="2">
    <location>
        <begin position="258"/>
        <end position="267"/>
    </location>
</feature>
<feature type="compositionally biased region" description="Basic and acidic residues" evidence="2">
    <location>
        <begin position="91"/>
        <end position="107"/>
    </location>
</feature>
<evidence type="ECO:0000313" key="6">
    <source>
        <dbReference type="Proteomes" id="UP000481153"/>
    </source>
</evidence>
<dbReference type="PANTHER" id="PTHR12072:SF5">
    <property type="entry name" value="CWF19-LIKE PROTEIN 2"/>
    <property type="match status" value="1"/>
</dbReference>